<dbReference type="InterPro" id="IPR036914">
    <property type="entry name" value="MGS-like_dom_sf"/>
</dbReference>
<dbReference type="Proteomes" id="UP000005104">
    <property type="component" value="Chromosome"/>
</dbReference>
<comment type="pathway">
    <text evidence="2 10">Purine metabolism; IMP biosynthesis via de novo pathway; 5-formamido-1-(5-phospho-D-ribosyl)imidazole-4-carboxamide from 5-amino-1-(5-phospho-D-ribosyl)imidazole-4-carboxamide (10-formyl THF route): step 1/1.</text>
</comment>
<evidence type="ECO:0000256" key="8">
    <source>
        <dbReference type="ARBA" id="ARBA00050488"/>
    </source>
</evidence>
<evidence type="ECO:0000256" key="5">
    <source>
        <dbReference type="ARBA" id="ARBA00022755"/>
    </source>
</evidence>
<name>H5Y1Q6_9FIRM</name>
<dbReference type="EC" id="2.1.2.3" evidence="10"/>
<dbReference type="Gene3D" id="3.40.50.1380">
    <property type="entry name" value="Methylglyoxal synthase-like domain"/>
    <property type="match status" value="1"/>
</dbReference>
<keyword evidence="6 10" id="KW-0378">Hydrolase</keyword>
<dbReference type="HAMAP" id="MF_00139">
    <property type="entry name" value="PurH"/>
    <property type="match status" value="1"/>
</dbReference>
<dbReference type="PROSITE" id="PS51855">
    <property type="entry name" value="MGS"/>
    <property type="match status" value="1"/>
</dbReference>
<dbReference type="Pfam" id="PF02142">
    <property type="entry name" value="MGS"/>
    <property type="match status" value="1"/>
</dbReference>
<keyword evidence="5 10" id="KW-0658">Purine biosynthesis</keyword>
<dbReference type="Pfam" id="PF01808">
    <property type="entry name" value="AICARFT_IMPCHas"/>
    <property type="match status" value="1"/>
</dbReference>
<dbReference type="FunFam" id="3.40.50.1380:FF:000001">
    <property type="entry name" value="Bifunctional purine biosynthesis protein PurH"/>
    <property type="match status" value="1"/>
</dbReference>
<dbReference type="OrthoDB" id="9802065at2"/>
<keyword evidence="7 10" id="KW-0511">Multifunctional enzyme</keyword>
<evidence type="ECO:0000313" key="12">
    <source>
        <dbReference type="EMBL" id="EHQ87809.1"/>
    </source>
</evidence>
<dbReference type="EC" id="3.5.4.10" evidence="10"/>
<keyword evidence="4 10" id="KW-0808">Transferase</keyword>
<evidence type="ECO:0000256" key="9">
    <source>
        <dbReference type="ARBA" id="ARBA00050687"/>
    </source>
</evidence>
<evidence type="ECO:0000256" key="10">
    <source>
        <dbReference type="HAMAP-Rule" id="MF_00139"/>
    </source>
</evidence>
<dbReference type="SMART" id="SM00851">
    <property type="entry name" value="MGS"/>
    <property type="match status" value="1"/>
</dbReference>
<evidence type="ECO:0000256" key="1">
    <source>
        <dbReference type="ARBA" id="ARBA00004844"/>
    </source>
</evidence>
<dbReference type="RefSeq" id="WP_007779280.1">
    <property type="nucleotide sequence ID" value="NZ_CM001441.1"/>
</dbReference>
<organism evidence="12 13">
    <name type="scientific">Desulfosporosinus youngiae DSM 17734</name>
    <dbReference type="NCBI Taxonomy" id="768710"/>
    <lineage>
        <taxon>Bacteria</taxon>
        <taxon>Bacillati</taxon>
        <taxon>Bacillota</taxon>
        <taxon>Clostridia</taxon>
        <taxon>Eubacteriales</taxon>
        <taxon>Desulfitobacteriaceae</taxon>
        <taxon>Desulfosporosinus</taxon>
    </lineage>
</organism>
<protein>
    <recommendedName>
        <fullName evidence="10">Bifunctional purine biosynthesis protein PurH</fullName>
    </recommendedName>
    <domain>
        <recommendedName>
            <fullName evidence="10">Phosphoribosylaminoimidazolecarboxamide formyltransferase</fullName>
            <ecNumber evidence="10">2.1.2.3</ecNumber>
        </recommendedName>
        <alternativeName>
            <fullName evidence="10">AICAR transformylase</fullName>
        </alternativeName>
    </domain>
    <domain>
        <recommendedName>
            <fullName evidence="10">IMP cyclohydrolase</fullName>
            <ecNumber evidence="10">3.5.4.10</ecNumber>
        </recommendedName>
        <alternativeName>
            <fullName evidence="10">ATIC</fullName>
        </alternativeName>
        <alternativeName>
            <fullName evidence="10">IMP synthase</fullName>
        </alternativeName>
        <alternativeName>
            <fullName evidence="10">Inosinicase</fullName>
        </alternativeName>
    </domain>
</protein>
<dbReference type="GO" id="GO:0003937">
    <property type="term" value="F:IMP cyclohydrolase activity"/>
    <property type="evidence" value="ECO:0007669"/>
    <property type="project" value="UniProtKB-UniRule"/>
</dbReference>
<accession>H5Y1Q6</accession>
<reference evidence="12 13" key="1">
    <citation type="submission" date="2011-11" db="EMBL/GenBank/DDBJ databases">
        <title>The Noncontiguous Finished genome of Desulfosporosinus youngiae DSM 17734.</title>
        <authorList>
            <consortium name="US DOE Joint Genome Institute (JGI-PGF)"/>
            <person name="Lucas S."/>
            <person name="Han J."/>
            <person name="Lapidus A."/>
            <person name="Cheng J.-F."/>
            <person name="Goodwin L."/>
            <person name="Pitluck S."/>
            <person name="Peters L."/>
            <person name="Ovchinnikova G."/>
            <person name="Lu M."/>
            <person name="Land M.L."/>
            <person name="Hauser L."/>
            <person name="Pester M."/>
            <person name="Spring S."/>
            <person name="Ollivier B."/>
            <person name="Rattei T."/>
            <person name="Klenk H.-P."/>
            <person name="Wagner M."/>
            <person name="Loy A."/>
            <person name="Woyke T.J."/>
        </authorList>
    </citation>
    <scope>NUCLEOTIDE SEQUENCE [LARGE SCALE GENOMIC DNA]</scope>
    <source>
        <strain evidence="12 13">DSM 17734</strain>
    </source>
</reference>
<comment type="pathway">
    <text evidence="1 10">Purine metabolism; IMP biosynthesis via de novo pathway; IMP from 5-formamido-1-(5-phospho-D-ribosyl)imidazole-4-carboxamide: step 1/1.</text>
</comment>
<feature type="domain" description="MGS-like" evidence="11">
    <location>
        <begin position="1"/>
        <end position="144"/>
    </location>
</feature>
<keyword evidence="13" id="KW-1185">Reference proteome</keyword>
<comment type="catalytic activity">
    <reaction evidence="9 10">
        <text>IMP + H2O = 5-formamido-1-(5-phospho-D-ribosyl)imidazole-4-carboxamide</text>
        <dbReference type="Rhea" id="RHEA:18445"/>
        <dbReference type="ChEBI" id="CHEBI:15377"/>
        <dbReference type="ChEBI" id="CHEBI:58053"/>
        <dbReference type="ChEBI" id="CHEBI:58467"/>
        <dbReference type="EC" id="3.5.4.10"/>
    </reaction>
</comment>
<proteinExistence type="inferred from homology"/>
<dbReference type="STRING" id="768710.DesyoDRAFT_0629"/>
<comment type="similarity">
    <text evidence="3 10">Belongs to the PurH family.</text>
</comment>
<dbReference type="UniPathway" id="UPA00074">
    <property type="reaction ID" value="UER00133"/>
</dbReference>
<dbReference type="HOGENOM" id="CLU_016316_5_2_9"/>
<evidence type="ECO:0000256" key="7">
    <source>
        <dbReference type="ARBA" id="ARBA00023268"/>
    </source>
</evidence>
<dbReference type="SUPFAM" id="SSF52335">
    <property type="entry name" value="Methylglyoxal synthase-like"/>
    <property type="match status" value="1"/>
</dbReference>
<dbReference type="GO" id="GO:0006189">
    <property type="term" value="P:'de novo' IMP biosynthetic process"/>
    <property type="evidence" value="ECO:0007669"/>
    <property type="project" value="UniProtKB-UniRule"/>
</dbReference>
<dbReference type="InterPro" id="IPR011607">
    <property type="entry name" value="MGS-like_dom"/>
</dbReference>
<evidence type="ECO:0000256" key="6">
    <source>
        <dbReference type="ARBA" id="ARBA00022801"/>
    </source>
</evidence>
<dbReference type="AlphaFoldDB" id="H5Y1Q6"/>
<dbReference type="NCBIfam" id="TIGR00355">
    <property type="entry name" value="purH"/>
    <property type="match status" value="1"/>
</dbReference>
<dbReference type="NCBIfam" id="NF002049">
    <property type="entry name" value="PRK00881.1"/>
    <property type="match status" value="1"/>
</dbReference>
<dbReference type="SUPFAM" id="SSF53927">
    <property type="entry name" value="Cytidine deaminase-like"/>
    <property type="match status" value="1"/>
</dbReference>
<gene>
    <name evidence="10" type="primary">purH</name>
    <name evidence="12" type="ORF">DesyoDRAFT_0629</name>
</gene>
<evidence type="ECO:0000256" key="2">
    <source>
        <dbReference type="ARBA" id="ARBA00004954"/>
    </source>
</evidence>
<dbReference type="FunFam" id="3.40.140.20:FF:000001">
    <property type="entry name" value="Bifunctional purine biosynthesis protein PurH"/>
    <property type="match status" value="1"/>
</dbReference>
<dbReference type="EMBL" id="CM001441">
    <property type="protein sequence ID" value="EHQ87809.1"/>
    <property type="molecule type" value="Genomic_DNA"/>
</dbReference>
<dbReference type="GO" id="GO:0004643">
    <property type="term" value="F:phosphoribosylaminoimidazolecarboxamide formyltransferase activity"/>
    <property type="evidence" value="ECO:0007669"/>
    <property type="project" value="UniProtKB-UniRule"/>
</dbReference>
<dbReference type="SMART" id="SM00798">
    <property type="entry name" value="AICARFT_IMPCHas"/>
    <property type="match status" value="1"/>
</dbReference>
<dbReference type="InterPro" id="IPR024051">
    <property type="entry name" value="AICAR_Tfase_dup_dom_sf"/>
</dbReference>
<evidence type="ECO:0000256" key="4">
    <source>
        <dbReference type="ARBA" id="ARBA00022679"/>
    </source>
</evidence>
<dbReference type="PANTHER" id="PTHR11692:SF0">
    <property type="entry name" value="BIFUNCTIONAL PURINE BIOSYNTHESIS PROTEIN ATIC"/>
    <property type="match status" value="1"/>
</dbReference>
<dbReference type="PANTHER" id="PTHR11692">
    <property type="entry name" value="BIFUNCTIONAL PURINE BIOSYNTHESIS PROTEIN PURH"/>
    <property type="match status" value="1"/>
</dbReference>
<dbReference type="GO" id="GO:0005829">
    <property type="term" value="C:cytosol"/>
    <property type="evidence" value="ECO:0007669"/>
    <property type="project" value="TreeGrafter"/>
</dbReference>
<dbReference type="FunFam" id="3.40.140.20:FF:000002">
    <property type="entry name" value="Bifunctional purine biosynthesis protein PurH"/>
    <property type="match status" value="1"/>
</dbReference>
<dbReference type="PIRSF" id="PIRSF000414">
    <property type="entry name" value="AICARFT_IMPCHas"/>
    <property type="match status" value="1"/>
</dbReference>
<sequence>MKRRAIISVSDKTGIVAFARELVDLGFELISTGGTYKVLDEANISVKYVSEVTGFPEVLDGRVKTLHPLIHGGILARDSVDHLQQMEQNGILYIDLVVVNLYPFRETIAKPGVSFEEAIENIDVGGPTMVRAAAKNHGRVTVLVNPESYEEVLSVLREMGNVPAGMRKRLAAEAFAHTAEYDRLIAGYLERQIGPSDEFPETLRISARKVQELRYGENPQQKAAFYINADAGAGTLANGKQLQGKELSYNNWIDMNAAWKLVREFESCAAVIIKHTNPCGVAKGTTPLEAYETAFNADPVSAFGGIIAFNRVVDTACAEALKDRFYEVIAAPEFSPEAREILSAKANLRLFVVGRGDAGKTKLGYVTRSVEGGYLVQEVDQGTTPVSAWEVVTEQKPTEEDLAALDFAWRIVKHVKSNAIVVTDHRRTLGVGAGQMNRVGSVKIALDQAGDHAKGAYLASDAFFPFPDSIEEAAKAGIRAIVQPGGSLKDPAVIEAANRLNIIMVFTHRRHFQH</sequence>
<comment type="catalytic activity">
    <reaction evidence="8 10">
        <text>(6R)-10-formyltetrahydrofolate + 5-amino-1-(5-phospho-beta-D-ribosyl)imidazole-4-carboxamide = 5-formamido-1-(5-phospho-D-ribosyl)imidazole-4-carboxamide + (6S)-5,6,7,8-tetrahydrofolate</text>
        <dbReference type="Rhea" id="RHEA:22192"/>
        <dbReference type="ChEBI" id="CHEBI:57453"/>
        <dbReference type="ChEBI" id="CHEBI:58467"/>
        <dbReference type="ChEBI" id="CHEBI:58475"/>
        <dbReference type="ChEBI" id="CHEBI:195366"/>
        <dbReference type="EC" id="2.1.2.3"/>
    </reaction>
</comment>
<dbReference type="InterPro" id="IPR016193">
    <property type="entry name" value="Cytidine_deaminase-like"/>
</dbReference>
<dbReference type="CDD" id="cd01421">
    <property type="entry name" value="IMPCH"/>
    <property type="match status" value="1"/>
</dbReference>
<comment type="domain">
    <text evidence="10">The IMP cyclohydrolase activity resides in the N-terminal region.</text>
</comment>
<dbReference type="Gene3D" id="3.40.140.20">
    <property type="match status" value="2"/>
</dbReference>
<dbReference type="InterPro" id="IPR002695">
    <property type="entry name" value="PurH-like"/>
</dbReference>
<evidence type="ECO:0000256" key="3">
    <source>
        <dbReference type="ARBA" id="ARBA00007667"/>
    </source>
</evidence>
<dbReference type="eggNOG" id="COG0138">
    <property type="taxonomic scope" value="Bacteria"/>
</dbReference>
<evidence type="ECO:0000259" key="11">
    <source>
        <dbReference type="PROSITE" id="PS51855"/>
    </source>
</evidence>
<evidence type="ECO:0000313" key="13">
    <source>
        <dbReference type="Proteomes" id="UP000005104"/>
    </source>
</evidence>